<accession>A0A5C4RSL8</accession>
<name>A0A5C4RSL8_PROVB</name>
<organism evidence="1 2">
    <name type="scientific">Prosthecochloris vibrioformis</name>
    <name type="common">Chlorobium vibrioforme</name>
    <dbReference type="NCBI Taxonomy" id="1098"/>
    <lineage>
        <taxon>Bacteria</taxon>
        <taxon>Pseudomonadati</taxon>
        <taxon>Chlorobiota</taxon>
        <taxon>Chlorobiia</taxon>
        <taxon>Chlorobiales</taxon>
        <taxon>Chlorobiaceae</taxon>
        <taxon>Prosthecochloris</taxon>
    </lineage>
</organism>
<protein>
    <submittedName>
        <fullName evidence="1">Uncharacterized protein</fullName>
    </submittedName>
</protein>
<dbReference type="AlphaFoldDB" id="A0A5C4RSL8"/>
<proteinExistence type="predicted"/>
<sequence length="263" mass="28674">MSINAVDNATRLDEIGFPEFTASLINSTFDALIAANIRQMAAYADLVKTLGQELSEYINNTKDSISGEEVLSFLERVLPAYEEDKTTKVVEGGELNAEEAKVLTRELALPEEATQEPNSSLQSLVVNAGEVNQSVLDSIVEAVALRLACNKYLLLKEMVAQGLLRLVVENGVIETRLNFSAWEYSSSSRKTTDYSRNKSTRTKYSAGGIIQNIISGPSVGRKSSSSLRVKTATEKDYASGGTNINIFGGVRINFKTDYLPLAD</sequence>
<comment type="caution">
    <text evidence="1">The sequence shown here is derived from an EMBL/GenBank/DDBJ whole genome shotgun (WGS) entry which is preliminary data.</text>
</comment>
<keyword evidence="2" id="KW-1185">Reference proteome</keyword>
<dbReference type="Proteomes" id="UP000309544">
    <property type="component" value="Unassembled WGS sequence"/>
</dbReference>
<dbReference type="RefSeq" id="WP_139626949.1">
    <property type="nucleotide sequence ID" value="NZ_VDCI01000011.1"/>
</dbReference>
<dbReference type="EMBL" id="VDCI01000011">
    <property type="protein sequence ID" value="TNJ34196.1"/>
    <property type="molecule type" value="Genomic_DNA"/>
</dbReference>
<gene>
    <name evidence="1" type="ORF">FGF68_10190</name>
</gene>
<evidence type="ECO:0000313" key="1">
    <source>
        <dbReference type="EMBL" id="TNJ34196.1"/>
    </source>
</evidence>
<evidence type="ECO:0000313" key="2">
    <source>
        <dbReference type="Proteomes" id="UP000309544"/>
    </source>
</evidence>
<reference evidence="1 2" key="1">
    <citation type="submission" date="2019-05" db="EMBL/GenBank/DDBJ databases">
        <title>Draft Whole-Genome sequence of the green sulfur bacterium Prosthecochloris vibrioformis DSM 260.</title>
        <authorList>
            <person name="Meyer T.E."/>
            <person name="Kyndt J.A."/>
        </authorList>
    </citation>
    <scope>NUCLEOTIDE SEQUENCE [LARGE SCALE GENOMIC DNA]</scope>
    <source>
        <strain evidence="1 2">DSM 260</strain>
    </source>
</reference>